<feature type="domain" description="DNA replication/recombination mediator RecO N-terminal" evidence="8">
    <location>
        <begin position="1"/>
        <end position="77"/>
    </location>
</feature>
<gene>
    <name evidence="7" type="primary">recO</name>
    <name evidence="9" type="ORF">ABID28_001884</name>
</gene>
<dbReference type="PANTHER" id="PTHR33991:SF1">
    <property type="entry name" value="DNA REPAIR PROTEIN RECO"/>
    <property type="match status" value="1"/>
</dbReference>
<keyword evidence="3 7" id="KW-0227">DNA damage</keyword>
<dbReference type="Gene3D" id="2.40.50.140">
    <property type="entry name" value="Nucleic acid-binding proteins"/>
    <property type="match status" value="1"/>
</dbReference>
<keyword evidence="4 7" id="KW-0233">DNA recombination</keyword>
<dbReference type="Pfam" id="PF02565">
    <property type="entry name" value="RecO_C"/>
    <property type="match status" value="1"/>
</dbReference>
<name>A0ABV2JHG9_9STRE</name>
<dbReference type="NCBIfam" id="TIGR00613">
    <property type="entry name" value="reco"/>
    <property type="match status" value="1"/>
</dbReference>
<evidence type="ECO:0000256" key="2">
    <source>
        <dbReference type="ARBA" id="ARBA00021310"/>
    </source>
</evidence>
<dbReference type="InterPro" id="IPR012340">
    <property type="entry name" value="NA-bd_OB-fold"/>
</dbReference>
<keyword evidence="10" id="KW-1185">Reference proteome</keyword>
<evidence type="ECO:0000313" key="9">
    <source>
        <dbReference type="EMBL" id="MET3635219.1"/>
    </source>
</evidence>
<dbReference type="RefSeq" id="WP_354369907.1">
    <property type="nucleotide sequence ID" value="NZ_JBEPLN010000059.1"/>
</dbReference>
<evidence type="ECO:0000256" key="5">
    <source>
        <dbReference type="ARBA" id="ARBA00023204"/>
    </source>
</evidence>
<dbReference type="SUPFAM" id="SSF50249">
    <property type="entry name" value="Nucleic acid-binding proteins"/>
    <property type="match status" value="1"/>
</dbReference>
<comment type="caution">
    <text evidence="9">The sequence shown here is derived from an EMBL/GenBank/DDBJ whole genome shotgun (WGS) entry which is preliminary data.</text>
</comment>
<dbReference type="Gene3D" id="1.20.1440.120">
    <property type="entry name" value="Recombination protein O, C-terminal domain"/>
    <property type="match status" value="1"/>
</dbReference>
<sequence>MQTKESKGIILYNRAYKESDRLVKIFTEEAGKRMFFVKQAPQSKLQSVIQPLTVADFIMTISDTGLSYIMDYKSVRAYPKISGDLFSLSYATYLLALTDAAISDKVLDPHLFAFLVKTLDLMEEGLDYEVLTLIFELQLLDRFGVKLNFHECAICHRVGLPFDFSHRIAGLLCPDHYQEDPNRSHLDPNVPYLLDQFQAVRFEDLKTISLKADMKKKLRVFMDAIYDDFVGIRLKSKQFIDDLEKWGQIMKPEE</sequence>
<evidence type="ECO:0000256" key="3">
    <source>
        <dbReference type="ARBA" id="ARBA00022763"/>
    </source>
</evidence>
<dbReference type="Proteomes" id="UP001549037">
    <property type="component" value="Unassembled WGS sequence"/>
</dbReference>
<dbReference type="SUPFAM" id="SSF57863">
    <property type="entry name" value="ArfGap/RecO-like zinc finger"/>
    <property type="match status" value="1"/>
</dbReference>
<dbReference type="PANTHER" id="PTHR33991">
    <property type="entry name" value="DNA REPAIR PROTEIN RECO"/>
    <property type="match status" value="1"/>
</dbReference>
<dbReference type="Pfam" id="PF11967">
    <property type="entry name" value="RecO_N"/>
    <property type="match status" value="1"/>
</dbReference>
<protein>
    <recommendedName>
        <fullName evidence="2 7">DNA repair protein RecO</fullName>
    </recommendedName>
    <alternativeName>
        <fullName evidence="6 7">Recombination protein O</fullName>
    </alternativeName>
</protein>
<evidence type="ECO:0000256" key="7">
    <source>
        <dbReference type="HAMAP-Rule" id="MF_00201"/>
    </source>
</evidence>
<evidence type="ECO:0000256" key="1">
    <source>
        <dbReference type="ARBA" id="ARBA00007452"/>
    </source>
</evidence>
<comment type="similarity">
    <text evidence="1 7">Belongs to the RecO family.</text>
</comment>
<dbReference type="InterPro" id="IPR037278">
    <property type="entry name" value="ARFGAP/RecO"/>
</dbReference>
<dbReference type="EMBL" id="JBEPLN010000059">
    <property type="protein sequence ID" value="MET3635219.1"/>
    <property type="molecule type" value="Genomic_DNA"/>
</dbReference>
<evidence type="ECO:0000259" key="8">
    <source>
        <dbReference type="Pfam" id="PF11967"/>
    </source>
</evidence>
<proteinExistence type="inferred from homology"/>
<reference evidence="9 10" key="1">
    <citation type="submission" date="2024-06" db="EMBL/GenBank/DDBJ databases">
        <title>Genomic Encyclopedia of Type Strains, Phase IV (KMG-IV): sequencing the most valuable type-strain genomes for metagenomic binning, comparative biology and taxonomic classification.</title>
        <authorList>
            <person name="Goeker M."/>
        </authorList>
    </citation>
    <scope>NUCLEOTIDE SEQUENCE [LARGE SCALE GENOMIC DNA]</scope>
    <source>
        <strain evidence="9 10">DSM 28302</strain>
    </source>
</reference>
<dbReference type="InterPro" id="IPR022572">
    <property type="entry name" value="DNA_rep/recomb_RecO_N"/>
</dbReference>
<accession>A0ABV2JHG9</accession>
<evidence type="ECO:0000313" key="10">
    <source>
        <dbReference type="Proteomes" id="UP001549037"/>
    </source>
</evidence>
<dbReference type="InterPro" id="IPR042242">
    <property type="entry name" value="RecO_C"/>
</dbReference>
<evidence type="ECO:0000256" key="6">
    <source>
        <dbReference type="ARBA" id="ARBA00033409"/>
    </source>
</evidence>
<keyword evidence="5 7" id="KW-0234">DNA repair</keyword>
<comment type="function">
    <text evidence="7">Involved in DNA repair and RecF pathway recombination.</text>
</comment>
<dbReference type="InterPro" id="IPR003717">
    <property type="entry name" value="RecO"/>
</dbReference>
<dbReference type="HAMAP" id="MF_00201">
    <property type="entry name" value="RecO"/>
    <property type="match status" value="1"/>
</dbReference>
<organism evidence="9 10">
    <name type="scientific">Streptococcus porcorum</name>
    <dbReference type="NCBI Taxonomy" id="701526"/>
    <lineage>
        <taxon>Bacteria</taxon>
        <taxon>Bacillati</taxon>
        <taxon>Bacillota</taxon>
        <taxon>Bacilli</taxon>
        <taxon>Lactobacillales</taxon>
        <taxon>Streptococcaceae</taxon>
        <taxon>Streptococcus</taxon>
    </lineage>
</organism>
<evidence type="ECO:0000256" key="4">
    <source>
        <dbReference type="ARBA" id="ARBA00023172"/>
    </source>
</evidence>